<comment type="caution">
    <text evidence="1">The sequence shown here is derived from an EMBL/GenBank/DDBJ whole genome shotgun (WGS) entry which is preliminary data.</text>
</comment>
<reference evidence="1" key="1">
    <citation type="submission" date="2019-12" db="EMBL/GenBank/DDBJ databases">
        <title>Genome sequencing and annotation of Brassica cretica.</title>
        <authorList>
            <person name="Studholme D.J."/>
            <person name="Sarris P.F."/>
        </authorList>
    </citation>
    <scope>NUCLEOTIDE SEQUENCE</scope>
    <source>
        <strain evidence="1">PFS-001/15</strain>
        <tissue evidence="1">Leaf</tissue>
    </source>
</reference>
<organism evidence="1 2">
    <name type="scientific">Brassica cretica</name>
    <name type="common">Mustard</name>
    <dbReference type="NCBI Taxonomy" id="69181"/>
    <lineage>
        <taxon>Eukaryota</taxon>
        <taxon>Viridiplantae</taxon>
        <taxon>Streptophyta</taxon>
        <taxon>Embryophyta</taxon>
        <taxon>Tracheophyta</taxon>
        <taxon>Spermatophyta</taxon>
        <taxon>Magnoliopsida</taxon>
        <taxon>eudicotyledons</taxon>
        <taxon>Gunneridae</taxon>
        <taxon>Pentapetalae</taxon>
        <taxon>rosids</taxon>
        <taxon>malvids</taxon>
        <taxon>Brassicales</taxon>
        <taxon>Brassicaceae</taxon>
        <taxon>Brassiceae</taxon>
        <taxon>Brassica</taxon>
    </lineage>
</organism>
<dbReference type="Proteomes" id="UP000712281">
    <property type="component" value="Unassembled WGS sequence"/>
</dbReference>
<dbReference type="EMBL" id="QGKW02000276">
    <property type="protein sequence ID" value="KAF2607733.1"/>
    <property type="molecule type" value="Genomic_DNA"/>
</dbReference>
<protein>
    <submittedName>
        <fullName evidence="1">Uncharacterized protein</fullName>
    </submittedName>
</protein>
<dbReference type="AlphaFoldDB" id="A0A8S9LRB0"/>
<accession>A0A8S9LRB0</accession>
<evidence type="ECO:0000313" key="2">
    <source>
        <dbReference type="Proteomes" id="UP000712281"/>
    </source>
</evidence>
<evidence type="ECO:0000313" key="1">
    <source>
        <dbReference type="EMBL" id="KAF2607733.1"/>
    </source>
</evidence>
<proteinExistence type="predicted"/>
<sequence>MGIYKSHWPVRRGHMIACLSARMPPVACAATPCAPHVLLHVLIACAATSHGSLDDQKSISMSCLHARRHTVPTCRSACFGCMHGNFSCSDMSNHMSCFSDMSCSGIHSAF</sequence>
<gene>
    <name evidence="1" type="ORF">F2Q68_00044549</name>
</gene>
<name>A0A8S9LRB0_BRACR</name>